<organism evidence="4 5">
    <name type="scientific">Smittium culicis</name>
    <dbReference type="NCBI Taxonomy" id="133412"/>
    <lineage>
        <taxon>Eukaryota</taxon>
        <taxon>Fungi</taxon>
        <taxon>Fungi incertae sedis</taxon>
        <taxon>Zoopagomycota</taxon>
        <taxon>Kickxellomycotina</taxon>
        <taxon>Harpellomycetes</taxon>
        <taxon>Harpellales</taxon>
        <taxon>Legeriomycetaceae</taxon>
        <taxon>Smittium</taxon>
    </lineage>
</organism>
<dbReference type="Gene3D" id="1.20.1250.20">
    <property type="entry name" value="MFS general substrate transporter like domains"/>
    <property type="match status" value="2"/>
</dbReference>
<keyword evidence="2" id="KW-0472">Membrane</keyword>
<proteinExistence type="predicted"/>
<evidence type="ECO:0000313" key="5">
    <source>
        <dbReference type="Proteomes" id="UP000187283"/>
    </source>
</evidence>
<evidence type="ECO:0000256" key="2">
    <source>
        <dbReference type="SAM" id="Phobius"/>
    </source>
</evidence>
<dbReference type="PROSITE" id="PS50850">
    <property type="entry name" value="MFS"/>
    <property type="match status" value="1"/>
</dbReference>
<dbReference type="InterPro" id="IPR036259">
    <property type="entry name" value="MFS_trans_sf"/>
</dbReference>
<comment type="subcellular location">
    <subcellularLocation>
        <location evidence="1">Membrane</location>
        <topology evidence="1">Multi-pass membrane protein</topology>
    </subcellularLocation>
</comment>
<keyword evidence="2" id="KW-0812">Transmembrane</keyword>
<dbReference type="OrthoDB" id="6499973at2759"/>
<dbReference type="PANTHER" id="PTHR11360:SF284">
    <property type="entry name" value="EG:103B4.3 PROTEIN-RELATED"/>
    <property type="match status" value="1"/>
</dbReference>
<feature type="non-terminal residue" evidence="4">
    <location>
        <position position="165"/>
    </location>
</feature>
<reference evidence="4 5" key="1">
    <citation type="submission" date="2017-01" db="EMBL/GenBank/DDBJ databases">
        <authorList>
            <person name="Mah S.A."/>
            <person name="Swanson W.J."/>
            <person name="Moy G.W."/>
            <person name="Vacquier V.D."/>
        </authorList>
    </citation>
    <scope>NUCLEOTIDE SEQUENCE [LARGE SCALE GENOMIC DNA]</scope>
    <source>
        <strain evidence="4 5">GSMNP</strain>
    </source>
</reference>
<dbReference type="AlphaFoldDB" id="A0A1R1XDC9"/>
<name>A0A1R1XDC9_9FUNG</name>
<feature type="transmembrane region" description="Helical" evidence="2">
    <location>
        <begin position="131"/>
        <end position="149"/>
    </location>
</feature>
<dbReference type="SUPFAM" id="SSF103473">
    <property type="entry name" value="MFS general substrate transporter"/>
    <property type="match status" value="1"/>
</dbReference>
<accession>A0A1R1XDC9</accession>
<evidence type="ECO:0000313" key="4">
    <source>
        <dbReference type="EMBL" id="OMJ12629.1"/>
    </source>
</evidence>
<gene>
    <name evidence="4" type="ORF">AYI70_g8992</name>
</gene>
<keyword evidence="2" id="KW-1133">Transmembrane helix</keyword>
<comment type="caution">
    <text evidence="4">The sequence shown here is derived from an EMBL/GenBank/DDBJ whole genome shotgun (WGS) entry which is preliminary data.</text>
</comment>
<sequence length="165" mass="17266">MVSKIGIRNVAWLGGVISFIGLFSASFVNSVPALIGTQGFLLGIGSGFVFSCSISVTAMWFDKYRGAAVGIAVSGERVKSTESQKVIDLSGLKSPPYILLSLCGFVANMGFVVPIYFLPSSALQLGASDSFASNIVTIFNVGYFLGSIANGRLADIFGPANMFAL</sequence>
<keyword evidence="5" id="KW-1185">Reference proteome</keyword>
<feature type="transmembrane region" description="Helical" evidence="2">
    <location>
        <begin position="97"/>
        <end position="119"/>
    </location>
</feature>
<dbReference type="InterPro" id="IPR050327">
    <property type="entry name" value="Proton-linked_MCT"/>
</dbReference>
<feature type="transmembrane region" description="Helical" evidence="2">
    <location>
        <begin position="41"/>
        <end position="61"/>
    </location>
</feature>
<dbReference type="GO" id="GO:0022857">
    <property type="term" value="F:transmembrane transporter activity"/>
    <property type="evidence" value="ECO:0007669"/>
    <property type="project" value="InterPro"/>
</dbReference>
<dbReference type="Proteomes" id="UP000187283">
    <property type="component" value="Unassembled WGS sequence"/>
</dbReference>
<feature type="transmembrane region" description="Helical" evidence="2">
    <location>
        <begin position="12"/>
        <end position="35"/>
    </location>
</feature>
<dbReference type="EMBL" id="LSSN01003879">
    <property type="protein sequence ID" value="OMJ12629.1"/>
    <property type="molecule type" value="Genomic_DNA"/>
</dbReference>
<feature type="domain" description="Major facilitator superfamily (MFS) profile" evidence="3">
    <location>
        <begin position="96"/>
        <end position="165"/>
    </location>
</feature>
<evidence type="ECO:0000259" key="3">
    <source>
        <dbReference type="PROSITE" id="PS50850"/>
    </source>
</evidence>
<dbReference type="InterPro" id="IPR020846">
    <property type="entry name" value="MFS_dom"/>
</dbReference>
<dbReference type="PANTHER" id="PTHR11360">
    <property type="entry name" value="MONOCARBOXYLATE TRANSPORTER"/>
    <property type="match status" value="1"/>
</dbReference>
<dbReference type="GO" id="GO:0016020">
    <property type="term" value="C:membrane"/>
    <property type="evidence" value="ECO:0007669"/>
    <property type="project" value="UniProtKB-SubCell"/>
</dbReference>
<evidence type="ECO:0000256" key="1">
    <source>
        <dbReference type="ARBA" id="ARBA00004141"/>
    </source>
</evidence>
<protein>
    <submittedName>
        <fullName evidence="4">Monocarboxylate transporter 9</fullName>
    </submittedName>
</protein>